<feature type="compositionally biased region" description="Acidic residues" evidence="1">
    <location>
        <begin position="720"/>
        <end position="729"/>
    </location>
</feature>
<dbReference type="InterPro" id="IPR045063">
    <property type="entry name" value="Dynamin_N"/>
</dbReference>
<dbReference type="InterPro" id="IPR027417">
    <property type="entry name" value="P-loop_NTPase"/>
</dbReference>
<sequence length="729" mass="81961">MEDVHAEVSQANTLGASVKEAIAAVANLQGLGLEREQSTGKSSVIEAISGIKTPRSTDTCTLCPLFIKMEPVDDPNAGWRARVFLRLKFKYDGSSDDGTSDDGRTDDGPARKFQGWADIPARDIEFAMTDSPDELESLIARAQLLTLADSPADVDIFLHPNRSLSELESYKKARFSPNCVCIYISQPGLPPLSFYDLPGIIGQSEEGDQREVQVVKNMVRDYIRDPDALILVTCAKEKATDRCVGVLTKPDCLPPNSGEDTIDATLSGRKFALGRGYFVVKTPDQRAIDNGLSNQEARHQERESLPEIRAKIAERLTSLEDELDQIPESPMHDAIHQVHGVVQAFAREVEREMEADPDHMTWRNMWHEIQKELDRGLLVLKPRISLLGGRDHGIASSPGTFKDESILIDSDSADEEPAVLATPSKKRKLEQGSAPPTPHKNALAKNGDEFLTKAKTYTLDEVADRPTDRFFNAFATQLTERLGAIHHYHFSKWRDAAIYSEAWLIIEAKLRNQLGAHSSTTAIEALNDELEGPYVYFDEIFNFEKRKTDELYKQRRREARLRQYFQELDEITGRQTPANDRQTKAQRDPRIQSAISAEPYSLELSVMSKITSYYLVAFRRYHDKLCMRIESKVLKFFREKLFTELITGLNTADENGHENCVRLLADNPVRAARRAELLSEKEALLKGQEHLLGLFHKFNENAASSGHNSFPARASQQTVESEDTILDEC</sequence>
<dbReference type="InterPro" id="IPR020850">
    <property type="entry name" value="GED_dom"/>
</dbReference>
<dbReference type="Gene3D" id="3.40.50.300">
    <property type="entry name" value="P-loop containing nucleotide triphosphate hydrolases"/>
    <property type="match status" value="1"/>
</dbReference>
<dbReference type="PANTHER" id="PTHR11566">
    <property type="entry name" value="DYNAMIN"/>
    <property type="match status" value="1"/>
</dbReference>
<dbReference type="Gene3D" id="1.20.120.1240">
    <property type="entry name" value="Dynamin, middle domain"/>
    <property type="match status" value="1"/>
</dbReference>
<proteinExistence type="predicted"/>
<dbReference type="SUPFAM" id="SSF52540">
    <property type="entry name" value="P-loop containing nucleoside triphosphate hydrolases"/>
    <property type="match status" value="1"/>
</dbReference>
<dbReference type="PRINTS" id="PR00195">
    <property type="entry name" value="DYNAMIN"/>
</dbReference>
<name>A0A6A6V6N0_9PLEO</name>
<feature type="region of interest" description="Disordered" evidence="1">
    <location>
        <begin position="412"/>
        <end position="444"/>
    </location>
</feature>
<dbReference type="GO" id="GO:0031623">
    <property type="term" value="P:receptor internalization"/>
    <property type="evidence" value="ECO:0007669"/>
    <property type="project" value="TreeGrafter"/>
</dbReference>
<dbReference type="AlphaFoldDB" id="A0A6A6V6N0"/>
<dbReference type="InterPro" id="IPR022812">
    <property type="entry name" value="Dynamin"/>
</dbReference>
<feature type="region of interest" description="Disordered" evidence="1">
    <location>
        <begin position="706"/>
        <end position="729"/>
    </location>
</feature>
<feature type="compositionally biased region" description="Basic and acidic residues" evidence="1">
    <location>
        <begin position="101"/>
        <end position="110"/>
    </location>
</feature>
<dbReference type="SMART" id="SM00053">
    <property type="entry name" value="DYNc"/>
    <property type="match status" value="1"/>
</dbReference>
<reference evidence="3" key="1">
    <citation type="journal article" date="2020" name="Stud. Mycol.">
        <title>101 Dothideomycetes genomes: a test case for predicting lifestyles and emergence of pathogens.</title>
        <authorList>
            <person name="Haridas S."/>
            <person name="Albert R."/>
            <person name="Binder M."/>
            <person name="Bloem J."/>
            <person name="Labutti K."/>
            <person name="Salamov A."/>
            <person name="Andreopoulos B."/>
            <person name="Baker S."/>
            <person name="Barry K."/>
            <person name="Bills G."/>
            <person name="Bluhm B."/>
            <person name="Cannon C."/>
            <person name="Castanera R."/>
            <person name="Culley D."/>
            <person name="Daum C."/>
            <person name="Ezra D."/>
            <person name="Gonzalez J."/>
            <person name="Henrissat B."/>
            <person name="Kuo A."/>
            <person name="Liang C."/>
            <person name="Lipzen A."/>
            <person name="Lutzoni F."/>
            <person name="Magnuson J."/>
            <person name="Mondo S."/>
            <person name="Nolan M."/>
            <person name="Ohm R."/>
            <person name="Pangilinan J."/>
            <person name="Park H.-J."/>
            <person name="Ramirez L."/>
            <person name="Alfaro M."/>
            <person name="Sun H."/>
            <person name="Tritt A."/>
            <person name="Yoshinaga Y."/>
            <person name="Zwiers L.-H."/>
            <person name="Turgeon B."/>
            <person name="Goodwin S."/>
            <person name="Spatafora J."/>
            <person name="Crous P."/>
            <person name="Grigoriev I."/>
        </authorList>
    </citation>
    <scope>NUCLEOTIDE SEQUENCE</scope>
    <source>
        <strain evidence="3">CBS 119925</strain>
    </source>
</reference>
<feature type="region of interest" description="Disordered" evidence="1">
    <location>
        <begin position="93"/>
        <end position="112"/>
    </location>
</feature>
<dbReference type="EMBL" id="MU006583">
    <property type="protein sequence ID" value="KAF2745369.1"/>
    <property type="molecule type" value="Genomic_DNA"/>
</dbReference>
<evidence type="ECO:0000256" key="1">
    <source>
        <dbReference type="SAM" id="MobiDB-lite"/>
    </source>
</evidence>
<evidence type="ECO:0000259" key="2">
    <source>
        <dbReference type="PROSITE" id="PS51388"/>
    </source>
</evidence>
<dbReference type="OrthoDB" id="5061070at2759"/>
<dbReference type="InterPro" id="IPR001401">
    <property type="entry name" value="Dynamin_GTPase"/>
</dbReference>
<dbReference type="GO" id="GO:0005886">
    <property type="term" value="C:plasma membrane"/>
    <property type="evidence" value="ECO:0007669"/>
    <property type="project" value="TreeGrafter"/>
</dbReference>
<dbReference type="Proteomes" id="UP000799440">
    <property type="component" value="Unassembled WGS sequence"/>
</dbReference>
<keyword evidence="4" id="KW-1185">Reference proteome</keyword>
<gene>
    <name evidence="3" type="ORF">M011DRAFT_505083</name>
</gene>
<organism evidence="3 4">
    <name type="scientific">Sporormia fimetaria CBS 119925</name>
    <dbReference type="NCBI Taxonomy" id="1340428"/>
    <lineage>
        <taxon>Eukaryota</taxon>
        <taxon>Fungi</taxon>
        <taxon>Dikarya</taxon>
        <taxon>Ascomycota</taxon>
        <taxon>Pezizomycotina</taxon>
        <taxon>Dothideomycetes</taxon>
        <taxon>Pleosporomycetidae</taxon>
        <taxon>Pleosporales</taxon>
        <taxon>Sporormiaceae</taxon>
        <taxon>Sporormia</taxon>
    </lineage>
</organism>
<dbReference type="GO" id="GO:0008017">
    <property type="term" value="F:microtubule binding"/>
    <property type="evidence" value="ECO:0007669"/>
    <property type="project" value="TreeGrafter"/>
</dbReference>
<evidence type="ECO:0000313" key="4">
    <source>
        <dbReference type="Proteomes" id="UP000799440"/>
    </source>
</evidence>
<dbReference type="GO" id="GO:0003924">
    <property type="term" value="F:GTPase activity"/>
    <property type="evidence" value="ECO:0007669"/>
    <property type="project" value="InterPro"/>
</dbReference>
<evidence type="ECO:0000313" key="3">
    <source>
        <dbReference type="EMBL" id="KAF2745369.1"/>
    </source>
</evidence>
<feature type="domain" description="GED" evidence="2">
    <location>
        <begin position="603"/>
        <end position="699"/>
    </location>
</feature>
<feature type="compositionally biased region" description="Polar residues" evidence="1">
    <location>
        <begin position="706"/>
        <end position="719"/>
    </location>
</feature>
<protein>
    <recommendedName>
        <fullName evidence="2">GED domain-containing protein</fullName>
    </recommendedName>
</protein>
<dbReference type="GO" id="GO:0005874">
    <property type="term" value="C:microtubule"/>
    <property type="evidence" value="ECO:0007669"/>
    <property type="project" value="TreeGrafter"/>
</dbReference>
<accession>A0A6A6V6N0</accession>
<dbReference type="Pfam" id="PF00350">
    <property type="entry name" value="Dynamin_N"/>
    <property type="match status" value="1"/>
</dbReference>
<dbReference type="PANTHER" id="PTHR11566:SF131">
    <property type="entry name" value="GTPASE, PUTATIVE (AFU_ORTHOLOGUE AFUA_6G07630)-RELATED"/>
    <property type="match status" value="1"/>
</dbReference>
<dbReference type="GO" id="GO:0005737">
    <property type="term" value="C:cytoplasm"/>
    <property type="evidence" value="ECO:0007669"/>
    <property type="project" value="TreeGrafter"/>
</dbReference>
<dbReference type="GO" id="GO:0005525">
    <property type="term" value="F:GTP binding"/>
    <property type="evidence" value="ECO:0007669"/>
    <property type="project" value="InterPro"/>
</dbReference>
<dbReference type="PROSITE" id="PS51388">
    <property type="entry name" value="GED"/>
    <property type="match status" value="1"/>
</dbReference>